<dbReference type="AlphaFoldDB" id="A0A7S3JLT9"/>
<accession>A0A7S3JLT9</accession>
<protein>
    <submittedName>
        <fullName evidence="1">Uncharacterized protein</fullName>
    </submittedName>
</protein>
<reference evidence="1" key="1">
    <citation type="submission" date="2021-01" db="EMBL/GenBank/DDBJ databases">
        <authorList>
            <person name="Corre E."/>
            <person name="Pelletier E."/>
            <person name="Niang G."/>
            <person name="Scheremetjew M."/>
            <person name="Finn R."/>
            <person name="Kale V."/>
            <person name="Holt S."/>
            <person name="Cochrane G."/>
            <person name="Meng A."/>
            <person name="Brown T."/>
            <person name="Cohen L."/>
        </authorList>
    </citation>
    <scope>NUCLEOTIDE SEQUENCE</scope>
    <source>
        <strain evidence="1">FSP1.4</strain>
    </source>
</reference>
<dbReference type="EMBL" id="HBII01041939">
    <property type="protein sequence ID" value="CAE0358651.1"/>
    <property type="molecule type" value="Transcribed_RNA"/>
</dbReference>
<sequence>MLHSQADLSGHSLSVLNSLAPFTPARPCLFPALTKAEPVKPRKLPKLSLGVKSSSKIRAATIDKSLFHINREDMKKRSREFAEEQKQRMIRELREWRDRRELHR</sequence>
<proteinExistence type="predicted"/>
<gene>
    <name evidence="1" type="ORF">EHAR0213_LOCUS17574</name>
</gene>
<evidence type="ECO:0000313" key="1">
    <source>
        <dbReference type="EMBL" id="CAE0358651.1"/>
    </source>
</evidence>
<name>A0A7S3JLT9_9SPIT</name>
<organism evidence="1">
    <name type="scientific">Euplotes harpa</name>
    <dbReference type="NCBI Taxonomy" id="151035"/>
    <lineage>
        <taxon>Eukaryota</taxon>
        <taxon>Sar</taxon>
        <taxon>Alveolata</taxon>
        <taxon>Ciliophora</taxon>
        <taxon>Intramacronucleata</taxon>
        <taxon>Spirotrichea</taxon>
        <taxon>Hypotrichia</taxon>
        <taxon>Euplotida</taxon>
        <taxon>Euplotidae</taxon>
        <taxon>Euplotes</taxon>
    </lineage>
</organism>